<sequence length="190" mass="21967">MTKLKAAYLTFGIPHTSKKHSWEGNNILRITVVIYLINGKFYSATSEHRNSHIRAGQLIHIGLRFPDESISEIQQHNIFEFYVYLEAFDGYQTLNIETMNDTFIVDGMRITLDKDTISYNSSHKKQLFEHRIEYKEEIVLVFEDNTVVASGYNDPKGHLIIDGGPSEVKFRRPPEPNYFPFQPTLKEPVG</sequence>
<dbReference type="HOGENOM" id="CLU_1427133_0_0_10"/>
<dbReference type="AlphaFoldDB" id="H8KQE0"/>
<dbReference type="Proteomes" id="UP000007590">
    <property type="component" value="Chromosome"/>
</dbReference>
<dbReference type="KEGG" id="scn:Solca_1479"/>
<evidence type="ECO:0000313" key="2">
    <source>
        <dbReference type="Proteomes" id="UP000007590"/>
    </source>
</evidence>
<keyword evidence="2" id="KW-1185">Reference proteome</keyword>
<protein>
    <submittedName>
        <fullName evidence="1">Uncharacterized protein</fullName>
    </submittedName>
</protein>
<evidence type="ECO:0000313" key="1">
    <source>
        <dbReference type="EMBL" id="AFD06556.1"/>
    </source>
</evidence>
<proteinExistence type="predicted"/>
<organism evidence="1 2">
    <name type="scientific">Solitalea canadensis (strain ATCC 29591 / DSM 3403 / JCM 21819 / LMG 8368 / NBRC 15130 / NCIMB 12057 / USAM 9D)</name>
    <name type="common">Flexibacter canadensis</name>
    <dbReference type="NCBI Taxonomy" id="929556"/>
    <lineage>
        <taxon>Bacteria</taxon>
        <taxon>Pseudomonadati</taxon>
        <taxon>Bacteroidota</taxon>
        <taxon>Sphingobacteriia</taxon>
        <taxon>Sphingobacteriales</taxon>
        <taxon>Sphingobacteriaceae</taxon>
        <taxon>Solitalea</taxon>
    </lineage>
</organism>
<gene>
    <name evidence="1" type="ordered locus">Solca_1479</name>
</gene>
<name>H8KQE0_SOLCM</name>
<accession>H8KQE0</accession>
<dbReference type="RefSeq" id="WP_014679783.1">
    <property type="nucleotide sequence ID" value="NC_017770.1"/>
</dbReference>
<dbReference type="EMBL" id="CP003349">
    <property type="protein sequence ID" value="AFD06556.1"/>
    <property type="molecule type" value="Genomic_DNA"/>
</dbReference>
<reference evidence="1" key="1">
    <citation type="submission" date="2012-02" db="EMBL/GenBank/DDBJ databases">
        <title>The complete genome of Solitalea canadensis DSM 3403.</title>
        <authorList>
            <consortium name="US DOE Joint Genome Institute (JGI-PGF)"/>
            <person name="Lucas S."/>
            <person name="Copeland A."/>
            <person name="Lapidus A."/>
            <person name="Glavina del Rio T."/>
            <person name="Dalin E."/>
            <person name="Tice H."/>
            <person name="Bruce D."/>
            <person name="Goodwin L."/>
            <person name="Pitluck S."/>
            <person name="Peters L."/>
            <person name="Ovchinnikova G."/>
            <person name="Lu M."/>
            <person name="Kyrpides N."/>
            <person name="Mavromatis K."/>
            <person name="Ivanova N."/>
            <person name="Brettin T."/>
            <person name="Detter J.C."/>
            <person name="Han C."/>
            <person name="Larimer F."/>
            <person name="Land M."/>
            <person name="Hauser L."/>
            <person name="Markowitz V."/>
            <person name="Cheng J.-F."/>
            <person name="Hugenholtz P."/>
            <person name="Woyke T."/>
            <person name="Wu D."/>
            <person name="Spring S."/>
            <person name="Schroeder M."/>
            <person name="Kopitz M."/>
            <person name="Brambilla E."/>
            <person name="Klenk H.-P."/>
            <person name="Eisen J.A."/>
        </authorList>
    </citation>
    <scope>NUCLEOTIDE SEQUENCE</scope>
    <source>
        <strain evidence="1">DSM 3403</strain>
    </source>
</reference>